<gene>
    <name evidence="5" type="primary">AVEN_224516_1</name>
    <name evidence="5" type="ORF">NPIL_166811</name>
</gene>
<sequence length="261" mass="30163">MDSKNMFPWILLSVFVSACLAVDPKDICPPRDLITPCYCEKSCVFCHVSLKCDNLLNQEVLTDVINKSNDYQYATFELRKSSVMYVPASIFAIQKIESLYIFSTSMVSWFDHPPSVNYDLDVFHLNEVRLSRSVQWNMFSGIKSLKRLSIMHTVVRRLDSTFKNNIPKNLKELVIYNCSISKLDDDIFTPFRELQSLEVETGKLKEVKRNNPIKCDCSILWITSIDRSHWKGPYYTGECASPKELAGKELKYLSRSDLQHC</sequence>
<dbReference type="PANTHER" id="PTHR24364:SF18">
    <property type="entry name" value="LP06937P"/>
    <property type="match status" value="1"/>
</dbReference>
<dbReference type="InterPro" id="IPR052286">
    <property type="entry name" value="Wnt_signaling_inhibitor"/>
</dbReference>
<keyword evidence="2 4" id="KW-0732">Signal</keyword>
<proteinExistence type="predicted"/>
<name>A0A8X6Q6A4_NEPPI</name>
<dbReference type="Gene3D" id="3.80.10.10">
    <property type="entry name" value="Ribonuclease Inhibitor"/>
    <property type="match status" value="1"/>
</dbReference>
<comment type="caution">
    <text evidence="5">The sequence shown here is derived from an EMBL/GenBank/DDBJ whole genome shotgun (WGS) entry which is preliminary data.</text>
</comment>
<keyword evidence="1" id="KW-0433">Leucine-rich repeat</keyword>
<keyword evidence="3" id="KW-0677">Repeat</keyword>
<evidence type="ECO:0000256" key="3">
    <source>
        <dbReference type="ARBA" id="ARBA00022737"/>
    </source>
</evidence>
<evidence type="ECO:0000256" key="2">
    <source>
        <dbReference type="ARBA" id="ARBA00022729"/>
    </source>
</evidence>
<dbReference type="EMBL" id="BMAW01075636">
    <property type="protein sequence ID" value="GFT97866.1"/>
    <property type="molecule type" value="Genomic_DNA"/>
</dbReference>
<accession>A0A8X6Q6A4</accession>
<evidence type="ECO:0000313" key="6">
    <source>
        <dbReference type="Proteomes" id="UP000887013"/>
    </source>
</evidence>
<reference evidence="5" key="1">
    <citation type="submission" date="2020-08" db="EMBL/GenBank/DDBJ databases">
        <title>Multicomponent nature underlies the extraordinary mechanical properties of spider dragline silk.</title>
        <authorList>
            <person name="Kono N."/>
            <person name="Nakamura H."/>
            <person name="Mori M."/>
            <person name="Yoshida Y."/>
            <person name="Ohtoshi R."/>
            <person name="Malay A.D."/>
            <person name="Moran D.A.P."/>
            <person name="Tomita M."/>
            <person name="Numata K."/>
            <person name="Arakawa K."/>
        </authorList>
    </citation>
    <scope>NUCLEOTIDE SEQUENCE</scope>
</reference>
<evidence type="ECO:0000256" key="1">
    <source>
        <dbReference type="ARBA" id="ARBA00022614"/>
    </source>
</evidence>
<dbReference type="PROSITE" id="PS51257">
    <property type="entry name" value="PROKAR_LIPOPROTEIN"/>
    <property type="match status" value="1"/>
</dbReference>
<feature type="chain" id="PRO_5036504207" evidence="4">
    <location>
        <begin position="22"/>
        <end position="261"/>
    </location>
</feature>
<dbReference type="Proteomes" id="UP000887013">
    <property type="component" value="Unassembled WGS sequence"/>
</dbReference>
<dbReference type="SUPFAM" id="SSF52058">
    <property type="entry name" value="L domain-like"/>
    <property type="match status" value="1"/>
</dbReference>
<keyword evidence="6" id="KW-1185">Reference proteome</keyword>
<protein>
    <submittedName>
        <fullName evidence="5">Uncharacterized protein</fullName>
    </submittedName>
</protein>
<dbReference type="OrthoDB" id="6434880at2759"/>
<organism evidence="5 6">
    <name type="scientific">Nephila pilipes</name>
    <name type="common">Giant wood spider</name>
    <name type="synonym">Nephila maculata</name>
    <dbReference type="NCBI Taxonomy" id="299642"/>
    <lineage>
        <taxon>Eukaryota</taxon>
        <taxon>Metazoa</taxon>
        <taxon>Ecdysozoa</taxon>
        <taxon>Arthropoda</taxon>
        <taxon>Chelicerata</taxon>
        <taxon>Arachnida</taxon>
        <taxon>Araneae</taxon>
        <taxon>Araneomorphae</taxon>
        <taxon>Entelegynae</taxon>
        <taxon>Araneoidea</taxon>
        <taxon>Nephilidae</taxon>
        <taxon>Nephila</taxon>
    </lineage>
</organism>
<evidence type="ECO:0000256" key="4">
    <source>
        <dbReference type="SAM" id="SignalP"/>
    </source>
</evidence>
<dbReference type="AlphaFoldDB" id="A0A8X6Q6A4"/>
<dbReference type="PANTHER" id="PTHR24364">
    <property type="entry name" value="LP06937P"/>
    <property type="match status" value="1"/>
</dbReference>
<dbReference type="GO" id="GO:0016020">
    <property type="term" value="C:membrane"/>
    <property type="evidence" value="ECO:0007669"/>
    <property type="project" value="TreeGrafter"/>
</dbReference>
<dbReference type="InterPro" id="IPR032675">
    <property type="entry name" value="LRR_dom_sf"/>
</dbReference>
<evidence type="ECO:0000313" key="5">
    <source>
        <dbReference type="EMBL" id="GFT97866.1"/>
    </source>
</evidence>
<feature type="signal peptide" evidence="4">
    <location>
        <begin position="1"/>
        <end position="21"/>
    </location>
</feature>